<comment type="caution">
    <text evidence="5">The sequence shown here is derived from an EMBL/GenBank/DDBJ whole genome shotgun (WGS) entry which is preliminary data.</text>
</comment>
<dbReference type="OMA" id="VRMTAEM"/>
<dbReference type="EMBL" id="JAABFR010001117">
    <property type="protein sequence ID" value="MBD4337069.1"/>
    <property type="molecule type" value="Genomic_DNA"/>
</dbReference>
<protein>
    <submittedName>
        <fullName evidence="5">Carbohydrate diacid regulator</fullName>
    </submittedName>
    <submittedName>
        <fullName evidence="6">Carbohydrate diacid regulon transcriptional regulator CdaR</fullName>
    </submittedName>
</protein>
<feature type="domain" description="CdaR GGDEF-like" evidence="4">
    <location>
        <begin position="144"/>
        <end position="271"/>
    </location>
</feature>
<dbReference type="InterPro" id="IPR042070">
    <property type="entry name" value="PucR_C-HTH_sf"/>
</dbReference>
<dbReference type="Pfam" id="PF05651">
    <property type="entry name" value="Diacid_rec"/>
    <property type="match status" value="1"/>
</dbReference>
<reference evidence="6" key="2">
    <citation type="submission" date="2020-01" db="EMBL/GenBank/DDBJ databases">
        <authorList>
            <person name="Richard D."/>
        </authorList>
    </citation>
    <scope>NUCLEOTIDE SEQUENCE</scope>
    <source>
        <strain evidence="6">JP541</strain>
    </source>
</reference>
<dbReference type="Proteomes" id="UP000653002">
    <property type="component" value="Unassembled WGS sequence"/>
</dbReference>
<dbReference type="KEGG" id="xcn:J169_04540"/>
<evidence type="ECO:0000313" key="5">
    <source>
        <dbReference type="EMBL" id="CEG14275.1"/>
    </source>
</evidence>
<dbReference type="GeneID" id="66913330"/>
<dbReference type="Proteomes" id="UP000052230">
    <property type="component" value="Unassembled WGS sequence"/>
</dbReference>
<dbReference type="InterPro" id="IPR025736">
    <property type="entry name" value="PucR_C-HTH_dom"/>
</dbReference>
<proteinExistence type="inferred from homology"/>
<comment type="similarity">
    <text evidence="1">Belongs to the CdaR family.</text>
</comment>
<dbReference type="InterPro" id="IPR051448">
    <property type="entry name" value="CdaR-like_regulators"/>
</dbReference>
<dbReference type="EMBL" id="CCXZ01000004">
    <property type="protein sequence ID" value="CEG14275.1"/>
    <property type="molecule type" value="Genomic_DNA"/>
</dbReference>
<dbReference type="Pfam" id="PF17853">
    <property type="entry name" value="GGDEF_2"/>
    <property type="match status" value="1"/>
</dbReference>
<dbReference type="KEGG" id="xcw:J162_04497"/>
<evidence type="ECO:0000313" key="6">
    <source>
        <dbReference type="EMBL" id="MBD4337069.1"/>
    </source>
</evidence>
<gene>
    <name evidence="5" type="primary">cdaR</name>
    <name evidence="6" type="ORF">GUH15_13570</name>
    <name evidence="5" type="ORF">XAC3562_1010034</name>
</gene>
<name>A0A0U5BN17_XANCI</name>
<dbReference type="KEGG" id="xcm:J164_04493"/>
<dbReference type="InterPro" id="IPR008599">
    <property type="entry name" value="Diacid_rec"/>
</dbReference>
<evidence type="ECO:0000313" key="7">
    <source>
        <dbReference type="Proteomes" id="UP000052230"/>
    </source>
</evidence>
<dbReference type="Gene3D" id="1.10.10.2840">
    <property type="entry name" value="PucR C-terminal helix-turn-helix domain"/>
    <property type="match status" value="1"/>
</dbReference>
<keyword evidence="7" id="KW-1185">Reference proteome</keyword>
<dbReference type="PANTHER" id="PTHR33744:SF15">
    <property type="entry name" value="CARBOHYDRATE DIACID REGULATOR"/>
    <property type="match status" value="1"/>
</dbReference>
<accession>A0A0U5BN17</accession>
<evidence type="ECO:0000259" key="4">
    <source>
        <dbReference type="Pfam" id="PF17853"/>
    </source>
</evidence>
<dbReference type="KEGG" id="xcr:J163_04492"/>
<feature type="domain" description="Putative sugar diacid recognition" evidence="2">
    <location>
        <begin position="4"/>
        <end position="134"/>
    </location>
</feature>
<dbReference type="KEGG" id="xcu:J159_04491"/>
<dbReference type="KEGG" id="xcf:J172_04532"/>
<reference evidence="5 7" key="1">
    <citation type="submission" date="2014-09" db="EMBL/GenBank/DDBJ databases">
        <authorList>
            <person name="Regsiter A."/>
        </authorList>
    </citation>
    <scope>NUCLEOTIDE SEQUENCE [LARGE SCALE GENOMIC DNA]</scope>
</reference>
<evidence type="ECO:0000256" key="1">
    <source>
        <dbReference type="ARBA" id="ARBA00006754"/>
    </source>
</evidence>
<dbReference type="PANTHER" id="PTHR33744">
    <property type="entry name" value="CARBOHYDRATE DIACID REGULATOR"/>
    <property type="match status" value="1"/>
</dbReference>
<sequence>MLTLDRTLAQSIVDRAMTIIDGNVNVMDHSGVIIASGEPARIGQLHEGALLVLSRQGRVEIDAALAQQLDAVRPGVNLPLIAEGRIVGCVGLTGDPQRIGQQAELVRMAAEAMLEQAGLLRLLARDARLREEVTLGLIRPDGPTPALAGWAERLGIALELPRVAAVIEVESDSLDLDAMLVELQRLHTLLSTPERGNLIAATALNELVVLKPALDRRGHWDVEEQRRRAHSLLERMRASSRLRIRLALGQYFPQSNGLALSHQIARTTMRIGKARTPHADAFFYDDYRLPVLVDDLRQAWQAEELRKPLQALLAQDRRSQLLKTLSVWFGAGMRMAPTAKALGIHRNTLDYRMQRIQELCAVDLGNTDDCMRLYLALQMRDDSAATVANTDAHAPDRATPHPP</sequence>
<dbReference type="Pfam" id="PF13556">
    <property type="entry name" value="HTH_30"/>
    <property type="match status" value="1"/>
</dbReference>
<organism evidence="5 7">
    <name type="scientific">Xanthomonas citri pv. citri</name>
    <dbReference type="NCBI Taxonomy" id="611301"/>
    <lineage>
        <taxon>Bacteria</taxon>
        <taxon>Pseudomonadati</taxon>
        <taxon>Pseudomonadota</taxon>
        <taxon>Gammaproteobacteria</taxon>
        <taxon>Lysobacterales</taxon>
        <taxon>Lysobacteraceae</taxon>
        <taxon>Xanthomonas</taxon>
    </lineage>
</organism>
<dbReference type="InterPro" id="IPR041522">
    <property type="entry name" value="CdaR_GGDEF"/>
</dbReference>
<dbReference type="PATRIC" id="fig|434928.28.peg.4692"/>
<feature type="domain" description="PucR C-terminal helix-turn-helix" evidence="3">
    <location>
        <begin position="321"/>
        <end position="378"/>
    </location>
</feature>
<evidence type="ECO:0000259" key="2">
    <source>
        <dbReference type="Pfam" id="PF05651"/>
    </source>
</evidence>
<evidence type="ECO:0000259" key="3">
    <source>
        <dbReference type="Pfam" id="PF13556"/>
    </source>
</evidence>
<dbReference type="AlphaFoldDB" id="A0A0U5BN17"/>
<dbReference type="RefSeq" id="WP_011052919.1">
    <property type="nucleotide sequence ID" value="NZ_CAVLHM010000022.1"/>
</dbReference>